<evidence type="ECO:0000256" key="1">
    <source>
        <dbReference type="ARBA" id="ARBA00004651"/>
    </source>
</evidence>
<comment type="subcellular location">
    <subcellularLocation>
        <location evidence="1">Cell membrane</location>
        <topology evidence="1">Multi-pass membrane protein</topology>
    </subcellularLocation>
</comment>
<dbReference type="Gene3D" id="1.20.1250.20">
    <property type="entry name" value="MFS general substrate transporter like domains"/>
    <property type="match status" value="2"/>
</dbReference>
<name>A0ABP8RWD0_9PSEU</name>
<feature type="transmembrane region" description="Helical" evidence="8">
    <location>
        <begin position="99"/>
        <end position="117"/>
    </location>
</feature>
<feature type="transmembrane region" description="Helical" evidence="8">
    <location>
        <begin position="164"/>
        <end position="191"/>
    </location>
</feature>
<evidence type="ECO:0000256" key="3">
    <source>
        <dbReference type="ARBA" id="ARBA00022475"/>
    </source>
</evidence>
<keyword evidence="5 8" id="KW-1133">Transmembrane helix</keyword>
<dbReference type="Proteomes" id="UP001501598">
    <property type="component" value="Unassembled WGS sequence"/>
</dbReference>
<dbReference type="PANTHER" id="PTHR43045:SF4">
    <property type="entry name" value="TRANSPORTER YDFJ-RELATED"/>
    <property type="match status" value="1"/>
</dbReference>
<evidence type="ECO:0000256" key="4">
    <source>
        <dbReference type="ARBA" id="ARBA00022692"/>
    </source>
</evidence>
<evidence type="ECO:0000313" key="10">
    <source>
        <dbReference type="EMBL" id="GAA4550424.1"/>
    </source>
</evidence>
<dbReference type="PROSITE" id="PS00217">
    <property type="entry name" value="SUGAR_TRANSPORT_2"/>
    <property type="match status" value="1"/>
</dbReference>
<dbReference type="InterPro" id="IPR020846">
    <property type="entry name" value="MFS_dom"/>
</dbReference>
<accession>A0ABP8RWD0</accession>
<feature type="transmembrane region" description="Helical" evidence="8">
    <location>
        <begin position="62"/>
        <end position="87"/>
    </location>
</feature>
<keyword evidence="6 8" id="KW-0472">Membrane</keyword>
<dbReference type="InterPro" id="IPR005829">
    <property type="entry name" value="Sugar_transporter_CS"/>
</dbReference>
<dbReference type="RefSeq" id="WP_345420746.1">
    <property type="nucleotide sequence ID" value="NZ_BAABGT010000056.1"/>
</dbReference>
<feature type="region of interest" description="Disordered" evidence="7">
    <location>
        <begin position="1"/>
        <end position="21"/>
    </location>
</feature>
<comment type="caution">
    <text evidence="10">The sequence shown here is derived from an EMBL/GenBank/DDBJ whole genome shotgun (WGS) entry which is preliminary data.</text>
</comment>
<evidence type="ECO:0000256" key="6">
    <source>
        <dbReference type="ARBA" id="ARBA00023136"/>
    </source>
</evidence>
<sequence length="455" mass="47356">MTEIAHTSHPAPATPPDDDSANRRRALIGGIVGYFVDQFDIYLPVIVLAPAMSYFVPAGLDAGTLAIIAAFVFTATLVGRPIGAAIFGVIADRTGRRKSTIIAIIGIAVTTLLIGLLPGHASVGLWGIGLLILLRFVDGVFLGGEYTAAIPLAMEWTQKRRRGLASGLITMTSPGALCLISALTLLLLQIFPAGSPDSAYAVWGWRIPFFIGAALAVGFLVYFVRQVPESSAWQNAEPAAKRVSPLRQLFTGANRRSLLQVFVLMTGVWIALNISASVLPGLTSKVAGLTPTQLTVALIIASGASTLTYPLAGLLSQRIGRRPFYIGVGLLVAVVGAGATALLAGADHPGFATSVLLLTVAFVVGILAFGPIAAYMTERFPAALRSTGYGIGYSLALVVPAFYAYYLVGLGSLFSPTYASAILMAIGGLLVTVGAILGPETRDVDMGAPEGTNVA</sequence>
<dbReference type="Pfam" id="PF07690">
    <property type="entry name" value="MFS_1"/>
    <property type="match status" value="1"/>
</dbReference>
<keyword evidence="3" id="KW-1003">Cell membrane</keyword>
<proteinExistence type="predicted"/>
<evidence type="ECO:0000256" key="2">
    <source>
        <dbReference type="ARBA" id="ARBA00022448"/>
    </source>
</evidence>
<feature type="transmembrane region" description="Helical" evidence="8">
    <location>
        <begin position="294"/>
        <end position="312"/>
    </location>
</feature>
<feature type="domain" description="Major facilitator superfamily (MFS) profile" evidence="9">
    <location>
        <begin position="26"/>
        <end position="442"/>
    </location>
</feature>
<protein>
    <submittedName>
        <fullName evidence="10">MFS transporter</fullName>
    </submittedName>
</protein>
<keyword evidence="2" id="KW-0813">Transport</keyword>
<dbReference type="PANTHER" id="PTHR43045">
    <property type="entry name" value="SHIKIMATE TRANSPORTER"/>
    <property type="match status" value="1"/>
</dbReference>
<evidence type="ECO:0000259" key="9">
    <source>
        <dbReference type="PROSITE" id="PS50850"/>
    </source>
</evidence>
<feature type="transmembrane region" description="Helical" evidence="8">
    <location>
        <begin position="31"/>
        <end position="56"/>
    </location>
</feature>
<gene>
    <name evidence="10" type="ORF">GCM10023175_40540</name>
</gene>
<evidence type="ECO:0000256" key="7">
    <source>
        <dbReference type="SAM" id="MobiDB-lite"/>
    </source>
</evidence>
<dbReference type="InterPro" id="IPR011701">
    <property type="entry name" value="MFS"/>
</dbReference>
<dbReference type="PROSITE" id="PS50850">
    <property type="entry name" value="MFS"/>
    <property type="match status" value="1"/>
</dbReference>
<evidence type="ECO:0000256" key="5">
    <source>
        <dbReference type="ARBA" id="ARBA00022989"/>
    </source>
</evidence>
<dbReference type="InterPro" id="IPR036259">
    <property type="entry name" value="MFS_trans_sf"/>
</dbReference>
<evidence type="ECO:0000256" key="8">
    <source>
        <dbReference type="SAM" id="Phobius"/>
    </source>
</evidence>
<feature type="transmembrane region" description="Helical" evidence="8">
    <location>
        <begin position="418"/>
        <end position="437"/>
    </location>
</feature>
<keyword evidence="11" id="KW-1185">Reference proteome</keyword>
<feature type="compositionally biased region" description="Low complexity" evidence="7">
    <location>
        <begin position="1"/>
        <end position="11"/>
    </location>
</feature>
<organism evidence="10 11">
    <name type="scientific">Pseudonocardia xishanensis</name>
    <dbReference type="NCBI Taxonomy" id="630995"/>
    <lineage>
        <taxon>Bacteria</taxon>
        <taxon>Bacillati</taxon>
        <taxon>Actinomycetota</taxon>
        <taxon>Actinomycetes</taxon>
        <taxon>Pseudonocardiales</taxon>
        <taxon>Pseudonocardiaceae</taxon>
        <taxon>Pseudonocardia</taxon>
    </lineage>
</organism>
<dbReference type="SUPFAM" id="SSF103473">
    <property type="entry name" value="MFS general substrate transporter"/>
    <property type="match status" value="1"/>
</dbReference>
<keyword evidence="4 8" id="KW-0812">Transmembrane</keyword>
<evidence type="ECO:0000313" key="11">
    <source>
        <dbReference type="Proteomes" id="UP001501598"/>
    </source>
</evidence>
<feature type="transmembrane region" description="Helical" evidence="8">
    <location>
        <begin position="203"/>
        <end position="224"/>
    </location>
</feature>
<feature type="transmembrane region" description="Helical" evidence="8">
    <location>
        <begin position="351"/>
        <end position="375"/>
    </location>
</feature>
<reference evidence="11" key="1">
    <citation type="journal article" date="2019" name="Int. J. Syst. Evol. Microbiol.">
        <title>The Global Catalogue of Microorganisms (GCM) 10K type strain sequencing project: providing services to taxonomists for standard genome sequencing and annotation.</title>
        <authorList>
            <consortium name="The Broad Institute Genomics Platform"/>
            <consortium name="The Broad Institute Genome Sequencing Center for Infectious Disease"/>
            <person name="Wu L."/>
            <person name="Ma J."/>
        </authorList>
    </citation>
    <scope>NUCLEOTIDE SEQUENCE [LARGE SCALE GENOMIC DNA]</scope>
    <source>
        <strain evidence="11">JCM 17906</strain>
    </source>
</reference>
<dbReference type="EMBL" id="BAABGT010000056">
    <property type="protein sequence ID" value="GAA4550424.1"/>
    <property type="molecule type" value="Genomic_DNA"/>
</dbReference>
<feature type="transmembrane region" description="Helical" evidence="8">
    <location>
        <begin position="387"/>
        <end position="406"/>
    </location>
</feature>
<feature type="transmembrane region" description="Helical" evidence="8">
    <location>
        <begin position="324"/>
        <end position="345"/>
    </location>
</feature>
<feature type="transmembrane region" description="Helical" evidence="8">
    <location>
        <begin position="257"/>
        <end position="282"/>
    </location>
</feature>
<feature type="transmembrane region" description="Helical" evidence="8">
    <location>
        <begin position="123"/>
        <end position="143"/>
    </location>
</feature>